<organism evidence="2 3">
    <name type="scientific">Streptomyces lonarensis</name>
    <dbReference type="NCBI Taxonomy" id="700599"/>
    <lineage>
        <taxon>Bacteria</taxon>
        <taxon>Bacillati</taxon>
        <taxon>Actinomycetota</taxon>
        <taxon>Actinomycetes</taxon>
        <taxon>Kitasatosporales</taxon>
        <taxon>Streptomycetaceae</taxon>
        <taxon>Streptomyces</taxon>
    </lineage>
</organism>
<name>A0A7X6I0G1_9ACTN</name>
<evidence type="ECO:0000256" key="1">
    <source>
        <dbReference type="SAM" id="MobiDB-lite"/>
    </source>
</evidence>
<feature type="compositionally biased region" description="Polar residues" evidence="1">
    <location>
        <begin position="1"/>
        <end position="10"/>
    </location>
</feature>
<feature type="region of interest" description="Disordered" evidence="1">
    <location>
        <begin position="1"/>
        <end position="21"/>
    </location>
</feature>
<dbReference type="Proteomes" id="UP000578686">
    <property type="component" value="Unassembled WGS sequence"/>
</dbReference>
<dbReference type="GO" id="GO:0016740">
    <property type="term" value="F:transferase activity"/>
    <property type="evidence" value="ECO:0007669"/>
    <property type="project" value="UniProtKB-KW"/>
</dbReference>
<sequence>MASDSTTPNDPEQPFVPDDFDVPRTLMTDRFRLEPLGPEHNQADLVAWSGSIEHIRATPGFAGRDWPTEGMTADQNLVDLRQHADDFEQRVGFTYTVLQPDAGDTDDGDVLGCVYVYPADAADADHDAAVRSWVRVERAELDLPLYEAVLSWLAEEWPFRAPRYAKR</sequence>
<comment type="caution">
    <text evidence="2">The sequence shown here is derived from an EMBL/GenBank/DDBJ whole genome shotgun (WGS) entry which is preliminary data.</text>
</comment>
<dbReference type="EMBL" id="JAAVJD010000190">
    <property type="protein sequence ID" value="NJQ07723.1"/>
    <property type="molecule type" value="Genomic_DNA"/>
</dbReference>
<gene>
    <name evidence="2" type="ORF">HCN56_19580</name>
</gene>
<protein>
    <submittedName>
        <fullName evidence="2">N-acetyltransferase</fullName>
    </submittedName>
</protein>
<evidence type="ECO:0000313" key="2">
    <source>
        <dbReference type="EMBL" id="NJQ07723.1"/>
    </source>
</evidence>
<evidence type="ECO:0000313" key="3">
    <source>
        <dbReference type="Proteomes" id="UP000578686"/>
    </source>
</evidence>
<accession>A0A7X6I0G1</accession>
<proteinExistence type="predicted"/>
<reference evidence="2 3" key="1">
    <citation type="submission" date="2020-03" db="EMBL/GenBank/DDBJ databases">
        <title>Draft genome of Streptomyces sp. ventii, isolated from the Axial Seamount in the Pacific Ocean, and resequencing of the two type strains Streptomyces lonarensis strain NCL 716 and Streptomyces bohaiensis strain 11A07.</title>
        <authorList>
            <person name="Loughran R.M."/>
            <person name="Pfannmuller K.M."/>
            <person name="Wasson B.J."/>
            <person name="Deadmond M.C."/>
            <person name="Paddock B.E."/>
            <person name="Koyack M.J."/>
            <person name="Gallegos D.A."/>
            <person name="Mitchell E.A."/>
            <person name="Ushijima B."/>
            <person name="Saw J.H."/>
            <person name="Mcphail K.L."/>
            <person name="Videau P."/>
        </authorList>
    </citation>
    <scope>NUCLEOTIDE SEQUENCE [LARGE SCALE GENOMIC DNA]</scope>
    <source>
        <strain evidence="2 3">NCL716</strain>
    </source>
</reference>
<keyword evidence="2" id="KW-0808">Transferase</keyword>
<keyword evidence="3" id="KW-1185">Reference proteome</keyword>
<dbReference type="AlphaFoldDB" id="A0A7X6I0G1"/>
<dbReference type="RefSeq" id="WP_167972981.1">
    <property type="nucleotide sequence ID" value="NZ_BHZG01000559.1"/>
</dbReference>